<dbReference type="Pfam" id="PF20150">
    <property type="entry name" value="2EXR"/>
    <property type="match status" value="1"/>
</dbReference>
<feature type="region of interest" description="Disordered" evidence="1">
    <location>
        <begin position="38"/>
        <end position="72"/>
    </location>
</feature>
<name>A0A8H6D2E2_9HYPO</name>
<evidence type="ECO:0000256" key="1">
    <source>
        <dbReference type="SAM" id="MobiDB-lite"/>
    </source>
</evidence>
<evidence type="ECO:0000259" key="2">
    <source>
        <dbReference type="Pfam" id="PF20150"/>
    </source>
</evidence>
<sequence>MASFKLFAELPKELRDTIWDYASQRNLAGVQIFELRTAKPTEDGEASDPMVSGTRPPRQQLDAPSRSKCFPALDGSPGTSNVSRYMADIGLWTAYLFVIQPSKIEDINWSQVARDIRKQLEPSGFRLPINIGIEWNVEWGIKDNYDDFDVLCQAFRDIHAQLWIIDHNLKRRGDIGKNKINSGTKVFYACDRRFIEVYWKNQPLEHWRYIQPPERRRRYAREHESSIGLARDLHSTAEDDISDWRLYGQYGEDEDRRFNYEVKLLGWDDL</sequence>
<dbReference type="AlphaFoldDB" id="A0A8H6D2E2"/>
<comment type="caution">
    <text evidence="3">The sequence shown here is derived from an EMBL/GenBank/DDBJ whole genome shotgun (WGS) entry which is preliminary data.</text>
</comment>
<evidence type="ECO:0000313" key="4">
    <source>
        <dbReference type="Proteomes" id="UP000532311"/>
    </source>
</evidence>
<proteinExistence type="predicted"/>
<dbReference type="EMBL" id="JAAQPF010000472">
    <property type="protein sequence ID" value="KAF5701861.1"/>
    <property type="molecule type" value="Genomic_DNA"/>
</dbReference>
<dbReference type="Proteomes" id="UP000532311">
    <property type="component" value="Unassembled WGS sequence"/>
</dbReference>
<gene>
    <name evidence="3" type="ORF">FGLOB1_9974</name>
</gene>
<keyword evidence="4" id="KW-1185">Reference proteome</keyword>
<reference evidence="3 4" key="1">
    <citation type="submission" date="2020-05" db="EMBL/GenBank/DDBJ databases">
        <title>Identification and distribution of gene clusters putatively required for synthesis of sphingolipid metabolism inhibitors in phylogenetically diverse species of the filamentous fungus Fusarium.</title>
        <authorList>
            <person name="Kim H.-S."/>
            <person name="Busman M."/>
            <person name="Brown D.W."/>
            <person name="Divon H."/>
            <person name="Uhlig S."/>
            <person name="Proctor R.H."/>
        </authorList>
    </citation>
    <scope>NUCLEOTIDE SEQUENCE [LARGE SCALE GENOMIC DNA]</scope>
    <source>
        <strain evidence="3 4">NRRL 26131</strain>
    </source>
</reference>
<dbReference type="InterPro" id="IPR045518">
    <property type="entry name" value="2EXR"/>
</dbReference>
<protein>
    <recommendedName>
        <fullName evidence="2">2EXR domain-containing protein</fullName>
    </recommendedName>
</protein>
<organism evidence="3 4">
    <name type="scientific">Fusarium globosum</name>
    <dbReference type="NCBI Taxonomy" id="78864"/>
    <lineage>
        <taxon>Eukaryota</taxon>
        <taxon>Fungi</taxon>
        <taxon>Dikarya</taxon>
        <taxon>Ascomycota</taxon>
        <taxon>Pezizomycotina</taxon>
        <taxon>Sordariomycetes</taxon>
        <taxon>Hypocreomycetidae</taxon>
        <taxon>Hypocreales</taxon>
        <taxon>Nectriaceae</taxon>
        <taxon>Fusarium</taxon>
        <taxon>Fusarium fujikuroi species complex</taxon>
    </lineage>
</organism>
<evidence type="ECO:0000313" key="3">
    <source>
        <dbReference type="EMBL" id="KAF5701861.1"/>
    </source>
</evidence>
<accession>A0A8H6D2E2</accession>
<feature type="domain" description="2EXR" evidence="2">
    <location>
        <begin position="4"/>
        <end position="91"/>
    </location>
</feature>